<reference evidence="2" key="1">
    <citation type="submission" date="2021-01" db="EMBL/GenBank/DDBJ databases">
        <authorList>
            <person name="Corre E."/>
            <person name="Pelletier E."/>
            <person name="Niang G."/>
            <person name="Scheremetjew M."/>
            <person name="Finn R."/>
            <person name="Kale V."/>
            <person name="Holt S."/>
            <person name="Cochrane G."/>
            <person name="Meng A."/>
            <person name="Brown T."/>
            <person name="Cohen L."/>
        </authorList>
    </citation>
    <scope>NUCLEOTIDE SEQUENCE</scope>
    <source>
        <strain evidence="2">B596</strain>
    </source>
</reference>
<evidence type="ECO:0000256" key="1">
    <source>
        <dbReference type="SAM" id="Phobius"/>
    </source>
</evidence>
<dbReference type="EMBL" id="HBFG01002150">
    <property type="protein sequence ID" value="CAD8730130.1"/>
    <property type="molecule type" value="Transcribed_RNA"/>
</dbReference>
<gene>
    <name evidence="2" type="ORF">PDEL0327_LOCUS1623</name>
</gene>
<sequence>MNTLSTQDEYFYRELSHDDDIDETRMELSPIGVVVGFSILSATFALISILIIRCNWYCRDFYEWNAIRLAMPGLCILLSIQNATLAFDYDREKTSSQFAIALYMISSVIAPGIFIFTFVMTFLAYRTRSMPFCFVHRGPGRSGAGQNHLGEEDELYQPLVRPAILVVSTRMFTLGLLILNLLVNFDVLSDDSQVGRTGWAMLVNNPEDELSLTIFLSLLPMALVSLLCLYFACLLWRYGTEFSMIINTSVFNAWVCPVLGALAMIVGQCFGPELYLITSNTGIAFYMLSMVRVLYEIRHDIRQAGDLGSFLVALESARSEKHNREAHADVSHSSDLTQTEVGDIVAISPRSQRKRVKIDSQQMV</sequence>
<proteinExistence type="predicted"/>
<feature type="transmembrane region" description="Helical" evidence="1">
    <location>
        <begin position="66"/>
        <end position="87"/>
    </location>
</feature>
<feature type="transmembrane region" description="Helical" evidence="1">
    <location>
        <begin position="214"/>
        <end position="238"/>
    </location>
</feature>
<feature type="transmembrane region" description="Helical" evidence="1">
    <location>
        <begin position="274"/>
        <end position="295"/>
    </location>
</feature>
<feature type="transmembrane region" description="Helical" evidence="1">
    <location>
        <begin position="99"/>
        <end position="125"/>
    </location>
</feature>
<keyword evidence="1" id="KW-1133">Transmembrane helix</keyword>
<evidence type="ECO:0000313" key="2">
    <source>
        <dbReference type="EMBL" id="CAD8730130.1"/>
    </source>
</evidence>
<keyword evidence="1" id="KW-0812">Transmembrane</keyword>
<feature type="transmembrane region" description="Helical" evidence="1">
    <location>
        <begin position="163"/>
        <end position="183"/>
    </location>
</feature>
<accession>A0A7S0TAT0</accession>
<dbReference type="AlphaFoldDB" id="A0A7S0TAT0"/>
<feature type="transmembrane region" description="Helical" evidence="1">
    <location>
        <begin position="31"/>
        <end position="54"/>
    </location>
</feature>
<feature type="transmembrane region" description="Helical" evidence="1">
    <location>
        <begin position="250"/>
        <end position="268"/>
    </location>
</feature>
<protein>
    <recommendedName>
        <fullName evidence="3">G-protein coupled receptors family 3 profile domain-containing protein</fullName>
    </recommendedName>
</protein>
<evidence type="ECO:0008006" key="3">
    <source>
        <dbReference type="Google" id="ProtNLM"/>
    </source>
</evidence>
<keyword evidence="1" id="KW-0472">Membrane</keyword>
<name>A0A7S0TAT0_9STRA</name>
<organism evidence="2">
    <name type="scientific">Pseudo-nitzschia delicatissima</name>
    <dbReference type="NCBI Taxonomy" id="44447"/>
    <lineage>
        <taxon>Eukaryota</taxon>
        <taxon>Sar</taxon>
        <taxon>Stramenopiles</taxon>
        <taxon>Ochrophyta</taxon>
        <taxon>Bacillariophyta</taxon>
        <taxon>Bacillariophyceae</taxon>
        <taxon>Bacillariophycidae</taxon>
        <taxon>Bacillariales</taxon>
        <taxon>Bacillariaceae</taxon>
        <taxon>Pseudo-nitzschia</taxon>
    </lineage>
</organism>